<feature type="signal peptide" evidence="2">
    <location>
        <begin position="1"/>
        <end position="16"/>
    </location>
</feature>
<evidence type="ECO:0000313" key="4">
    <source>
        <dbReference type="EMBL" id="CAE0408867.1"/>
    </source>
</evidence>
<feature type="region of interest" description="Disordered" evidence="1">
    <location>
        <begin position="64"/>
        <end position="101"/>
    </location>
</feature>
<organism evidence="4">
    <name type="scientific">Amphora coffeiformis</name>
    <dbReference type="NCBI Taxonomy" id="265554"/>
    <lineage>
        <taxon>Eukaryota</taxon>
        <taxon>Sar</taxon>
        <taxon>Stramenopiles</taxon>
        <taxon>Ochrophyta</taxon>
        <taxon>Bacillariophyta</taxon>
        <taxon>Bacillariophyceae</taxon>
        <taxon>Bacillariophycidae</taxon>
        <taxon>Thalassiophysales</taxon>
        <taxon>Catenulaceae</taxon>
        <taxon>Amphora</taxon>
    </lineage>
</organism>
<dbReference type="PROSITE" id="PS51677">
    <property type="entry name" value="NODB"/>
    <property type="match status" value="1"/>
</dbReference>
<dbReference type="PANTHER" id="PTHR10587">
    <property type="entry name" value="GLYCOSYL TRANSFERASE-RELATED"/>
    <property type="match status" value="1"/>
</dbReference>
<keyword evidence="2" id="KW-0732">Signal</keyword>
<feature type="region of interest" description="Disordered" evidence="1">
    <location>
        <begin position="267"/>
        <end position="290"/>
    </location>
</feature>
<dbReference type="GO" id="GO:0005975">
    <property type="term" value="P:carbohydrate metabolic process"/>
    <property type="evidence" value="ECO:0007669"/>
    <property type="project" value="InterPro"/>
</dbReference>
<evidence type="ECO:0000256" key="2">
    <source>
        <dbReference type="SAM" id="SignalP"/>
    </source>
</evidence>
<dbReference type="AlphaFoldDB" id="A0A7S3L4V4"/>
<dbReference type="PANTHER" id="PTHR10587:SF137">
    <property type="entry name" value="4-DEOXY-4-FORMAMIDO-L-ARABINOSE-PHOSPHOUNDECAPRENOL DEFORMYLASE ARND-RELATED"/>
    <property type="match status" value="1"/>
</dbReference>
<dbReference type="SUPFAM" id="SSF88713">
    <property type="entry name" value="Glycoside hydrolase/deacetylase"/>
    <property type="match status" value="1"/>
</dbReference>
<protein>
    <recommendedName>
        <fullName evidence="3">NodB homology domain-containing protein</fullName>
    </recommendedName>
</protein>
<dbReference type="EMBL" id="HBIM01007724">
    <property type="protein sequence ID" value="CAE0408867.1"/>
    <property type="molecule type" value="Transcribed_RNA"/>
</dbReference>
<dbReference type="InterPro" id="IPR002509">
    <property type="entry name" value="NODB_dom"/>
</dbReference>
<sequence length="406" mass="45685">MYRSLLSLVAVSSSRAFCFPNPRVGCVSSSCSSSIMKHQRQQQQQQQQQQTWVVDGAAQDDVSALAGESQHKASQPSPPPSSSNTTATSSKPIPISSTNNNTSFAQKWKEWILKRAMDVTFWRESVRFFACGPYRYASLYYYDVRRHPHVKGYVALTLDDAPCRSGGRRKSYMSAVLDLLQRSNATATFMMVGDFMTSHSGDSDGDDHTPDLLRLVREGHEMGNHGMMDRPYHQDSTTEFTQAVDDCNAQIQRIYRLAEGGNTNKVVKQNEKKDSINNKNNQSTEDDEHAIDDDINHHRVRYFRAPHGKYTRAMETVLQQRGMINVMCDTYASCPLVTDGDYIGTSLAQKARDGSIILLHMPERGFREWTLVALQQLLEGLQQRGVQAVTVSRLQELAEQEIVTSS</sequence>
<gene>
    <name evidence="4" type="ORF">ACOF00016_LOCUS6573</name>
</gene>
<feature type="domain" description="NodB homology" evidence="3">
    <location>
        <begin position="152"/>
        <end position="389"/>
    </location>
</feature>
<dbReference type="InterPro" id="IPR050248">
    <property type="entry name" value="Polysacc_deacetylase_ArnD"/>
</dbReference>
<feature type="chain" id="PRO_5030873480" description="NodB homology domain-containing protein" evidence="2">
    <location>
        <begin position="17"/>
        <end position="406"/>
    </location>
</feature>
<evidence type="ECO:0000256" key="1">
    <source>
        <dbReference type="SAM" id="MobiDB-lite"/>
    </source>
</evidence>
<reference evidence="4" key="1">
    <citation type="submission" date="2021-01" db="EMBL/GenBank/DDBJ databases">
        <authorList>
            <person name="Corre E."/>
            <person name="Pelletier E."/>
            <person name="Niang G."/>
            <person name="Scheremetjew M."/>
            <person name="Finn R."/>
            <person name="Kale V."/>
            <person name="Holt S."/>
            <person name="Cochrane G."/>
            <person name="Meng A."/>
            <person name="Brown T."/>
            <person name="Cohen L."/>
        </authorList>
    </citation>
    <scope>NUCLEOTIDE SEQUENCE</scope>
    <source>
        <strain evidence="4">CCMP127</strain>
    </source>
</reference>
<dbReference type="InterPro" id="IPR011330">
    <property type="entry name" value="Glyco_hydro/deAcase_b/a-brl"/>
</dbReference>
<dbReference type="Gene3D" id="3.20.20.370">
    <property type="entry name" value="Glycoside hydrolase/deacetylase"/>
    <property type="match status" value="1"/>
</dbReference>
<dbReference type="Pfam" id="PF01522">
    <property type="entry name" value="Polysacc_deac_1"/>
    <property type="match status" value="1"/>
</dbReference>
<name>A0A7S3L4V4_9STRA</name>
<accession>A0A7S3L4V4</accession>
<evidence type="ECO:0000259" key="3">
    <source>
        <dbReference type="PROSITE" id="PS51677"/>
    </source>
</evidence>
<feature type="compositionally biased region" description="Low complexity" evidence="1">
    <location>
        <begin position="82"/>
        <end position="92"/>
    </location>
</feature>
<proteinExistence type="predicted"/>
<dbReference type="GO" id="GO:0004099">
    <property type="term" value="F:chitin deacetylase activity"/>
    <property type="evidence" value="ECO:0007669"/>
    <property type="project" value="UniProtKB-ARBA"/>
</dbReference>